<keyword evidence="1" id="KW-0812">Transmembrane</keyword>
<organism evidence="2 3">
    <name type="scientific">Actinoplanes italicus</name>
    <dbReference type="NCBI Taxonomy" id="113567"/>
    <lineage>
        <taxon>Bacteria</taxon>
        <taxon>Bacillati</taxon>
        <taxon>Actinomycetota</taxon>
        <taxon>Actinomycetes</taxon>
        <taxon>Micromonosporales</taxon>
        <taxon>Micromonosporaceae</taxon>
        <taxon>Actinoplanes</taxon>
    </lineage>
</organism>
<accession>A0A2T0KFH6</accession>
<keyword evidence="3" id="KW-1185">Reference proteome</keyword>
<evidence type="ECO:0000256" key="1">
    <source>
        <dbReference type="SAM" id="Phobius"/>
    </source>
</evidence>
<dbReference type="RefSeq" id="WP_106318781.1">
    <property type="nucleotide sequence ID" value="NZ_BOMO01000033.1"/>
</dbReference>
<dbReference type="EMBL" id="PVMZ01000005">
    <property type="protein sequence ID" value="PRX22127.1"/>
    <property type="molecule type" value="Genomic_DNA"/>
</dbReference>
<sequence length="146" mass="15850">MKTPEEPDWLQTCDHCGGAPTAFGTFKSSTVILIGVSVGTQLGDFCRDCGIAIYRSAQKQSLVAGWWGLPFLATPIVMTQNKRQAERFLRLPPPSYDDGPVPEVGERFGRPLPMGEPVSRSPALIVPIVLGLLILGFCCGPLDFYP</sequence>
<comment type="caution">
    <text evidence="2">The sequence shown here is derived from an EMBL/GenBank/DDBJ whole genome shotgun (WGS) entry which is preliminary data.</text>
</comment>
<keyword evidence="1" id="KW-1133">Transmembrane helix</keyword>
<reference evidence="2 3" key="1">
    <citation type="submission" date="2018-03" db="EMBL/GenBank/DDBJ databases">
        <title>Genomic Encyclopedia of Archaeal and Bacterial Type Strains, Phase II (KMG-II): from individual species to whole genera.</title>
        <authorList>
            <person name="Goeker M."/>
        </authorList>
    </citation>
    <scope>NUCLEOTIDE SEQUENCE [LARGE SCALE GENOMIC DNA]</scope>
    <source>
        <strain evidence="2 3">DSM 43146</strain>
    </source>
</reference>
<dbReference type="AlphaFoldDB" id="A0A2T0KFH6"/>
<evidence type="ECO:0000313" key="3">
    <source>
        <dbReference type="Proteomes" id="UP000239415"/>
    </source>
</evidence>
<feature type="transmembrane region" description="Helical" evidence="1">
    <location>
        <begin position="124"/>
        <end position="145"/>
    </location>
</feature>
<dbReference type="OrthoDB" id="3298677at2"/>
<proteinExistence type="predicted"/>
<keyword evidence="1" id="KW-0472">Membrane</keyword>
<evidence type="ECO:0000313" key="2">
    <source>
        <dbReference type="EMBL" id="PRX22127.1"/>
    </source>
</evidence>
<protein>
    <submittedName>
        <fullName evidence="2">Uncharacterized protein</fullName>
    </submittedName>
</protein>
<name>A0A2T0KFH6_9ACTN</name>
<gene>
    <name evidence="2" type="ORF">CLV67_105304</name>
</gene>
<dbReference type="Proteomes" id="UP000239415">
    <property type="component" value="Unassembled WGS sequence"/>
</dbReference>